<feature type="domain" description="Thioredoxin" evidence="8">
    <location>
        <begin position="72"/>
        <end position="232"/>
    </location>
</feature>
<name>A0A7T7S1V3_9ACTO</name>
<dbReference type="RefSeq" id="WP_200275808.1">
    <property type="nucleotide sequence ID" value="NZ_CP066802.1"/>
</dbReference>
<evidence type="ECO:0000256" key="2">
    <source>
        <dbReference type="ARBA" id="ARBA00022729"/>
    </source>
</evidence>
<keyword evidence="7" id="KW-1133">Transmembrane helix</keyword>
<protein>
    <submittedName>
        <fullName evidence="9">Thioredoxin domain-containing protein</fullName>
    </submittedName>
</protein>
<organism evidence="9 10">
    <name type="scientific">Actinomyces weissii</name>
    <dbReference type="NCBI Taxonomy" id="675090"/>
    <lineage>
        <taxon>Bacteria</taxon>
        <taxon>Bacillati</taxon>
        <taxon>Actinomycetota</taxon>
        <taxon>Actinomycetes</taxon>
        <taxon>Actinomycetales</taxon>
        <taxon>Actinomycetaceae</taxon>
        <taxon>Actinomyces</taxon>
    </lineage>
</organism>
<evidence type="ECO:0000256" key="4">
    <source>
        <dbReference type="ARBA" id="ARBA00023157"/>
    </source>
</evidence>
<dbReference type="InterPro" id="IPR012336">
    <property type="entry name" value="Thioredoxin-like_fold"/>
</dbReference>
<dbReference type="InterPro" id="IPR036249">
    <property type="entry name" value="Thioredoxin-like_sf"/>
</dbReference>
<accession>A0A7T7S1V3</accession>
<feature type="compositionally biased region" description="Polar residues" evidence="6">
    <location>
        <begin position="1"/>
        <end position="15"/>
    </location>
</feature>
<feature type="transmembrane region" description="Helical" evidence="7">
    <location>
        <begin position="34"/>
        <end position="54"/>
    </location>
</feature>
<evidence type="ECO:0000256" key="5">
    <source>
        <dbReference type="ARBA" id="ARBA00023284"/>
    </source>
</evidence>
<dbReference type="InterPro" id="IPR013766">
    <property type="entry name" value="Thioredoxin_domain"/>
</dbReference>
<dbReference type="SUPFAM" id="SSF52833">
    <property type="entry name" value="Thioredoxin-like"/>
    <property type="match status" value="1"/>
</dbReference>
<evidence type="ECO:0000256" key="3">
    <source>
        <dbReference type="ARBA" id="ARBA00023002"/>
    </source>
</evidence>
<dbReference type="PROSITE" id="PS51352">
    <property type="entry name" value="THIOREDOXIN_2"/>
    <property type="match status" value="1"/>
</dbReference>
<evidence type="ECO:0000313" key="10">
    <source>
        <dbReference type="Proteomes" id="UP000595895"/>
    </source>
</evidence>
<keyword evidence="3" id="KW-0560">Oxidoreductase</keyword>
<dbReference type="PANTHER" id="PTHR13887">
    <property type="entry name" value="GLUTATHIONE S-TRANSFERASE KAPPA"/>
    <property type="match status" value="1"/>
</dbReference>
<comment type="similarity">
    <text evidence="1">Belongs to the thioredoxin family. DsbA subfamily.</text>
</comment>
<dbReference type="GO" id="GO:0016491">
    <property type="term" value="F:oxidoreductase activity"/>
    <property type="evidence" value="ECO:0007669"/>
    <property type="project" value="UniProtKB-KW"/>
</dbReference>
<gene>
    <name evidence="9" type="ORF">JG540_10070</name>
</gene>
<evidence type="ECO:0000256" key="6">
    <source>
        <dbReference type="SAM" id="MobiDB-lite"/>
    </source>
</evidence>
<keyword evidence="10" id="KW-1185">Reference proteome</keyword>
<keyword evidence="7" id="KW-0472">Membrane</keyword>
<evidence type="ECO:0000313" key="9">
    <source>
        <dbReference type="EMBL" id="QQM67321.1"/>
    </source>
</evidence>
<dbReference type="PANTHER" id="PTHR13887:SF14">
    <property type="entry name" value="DISULFIDE BOND FORMATION PROTEIN D"/>
    <property type="match status" value="1"/>
</dbReference>
<feature type="region of interest" description="Disordered" evidence="6">
    <location>
        <begin position="1"/>
        <end position="30"/>
    </location>
</feature>
<dbReference type="KEGG" id="awe:JG540_10070"/>
<feature type="region of interest" description="Disordered" evidence="6">
    <location>
        <begin position="60"/>
        <end position="91"/>
    </location>
</feature>
<sequence>MPTYATDPSTPNNPKDSQHPPAGESPDRPSRNPLVVVLLVVIALLLAVIAGLLATRPSGVGGQAAATAPAAAGEQTPAPQPQTGETLAPSITEPNTLAIMRAEVKRDPNDGQAMGKVDAPVVLVVYSDFACPYCTLFAQEVQPALKDLVDDGTLRVEWRDLAQITPTSPLAAQAGLAAAAQGRFWEFHDAVYAAAAPQGHPTYSEESLVAFASQAGVPDLEAFKTTLNSEQTKQAVEQAKQHAYQLGIAGTPFMIVNDAVISGYRDGDYVRATVLDQAAQAGK</sequence>
<reference evidence="9 10" key="1">
    <citation type="submission" date="2020-12" db="EMBL/GenBank/DDBJ databases">
        <authorList>
            <person name="Zhou J."/>
        </authorList>
    </citation>
    <scope>NUCLEOTIDE SEQUENCE [LARGE SCALE GENOMIC DNA]</scope>
    <source>
        <strain evidence="9 10">CCUG 61299</strain>
    </source>
</reference>
<dbReference type="Proteomes" id="UP000595895">
    <property type="component" value="Chromosome"/>
</dbReference>
<dbReference type="Pfam" id="PF13462">
    <property type="entry name" value="Thioredoxin_4"/>
    <property type="match status" value="1"/>
</dbReference>
<keyword evidence="7" id="KW-0812">Transmembrane</keyword>
<feature type="compositionally biased region" description="Low complexity" evidence="6">
    <location>
        <begin position="63"/>
        <end position="86"/>
    </location>
</feature>
<dbReference type="AlphaFoldDB" id="A0A7T7S1V3"/>
<dbReference type="Gene3D" id="3.40.30.10">
    <property type="entry name" value="Glutaredoxin"/>
    <property type="match status" value="1"/>
</dbReference>
<keyword evidence="5" id="KW-0676">Redox-active center</keyword>
<keyword evidence="2" id="KW-0732">Signal</keyword>
<evidence type="ECO:0000259" key="8">
    <source>
        <dbReference type="PROSITE" id="PS51352"/>
    </source>
</evidence>
<proteinExistence type="inferred from homology"/>
<evidence type="ECO:0000256" key="1">
    <source>
        <dbReference type="ARBA" id="ARBA00005791"/>
    </source>
</evidence>
<keyword evidence="4" id="KW-1015">Disulfide bond</keyword>
<evidence type="ECO:0000256" key="7">
    <source>
        <dbReference type="SAM" id="Phobius"/>
    </source>
</evidence>
<dbReference type="EMBL" id="CP066802">
    <property type="protein sequence ID" value="QQM67321.1"/>
    <property type="molecule type" value="Genomic_DNA"/>
</dbReference>